<protein>
    <submittedName>
        <fullName evidence="2">Uncharacterized protein</fullName>
    </submittedName>
</protein>
<comment type="similarity">
    <text evidence="1">Belongs to the FAM221 family.</text>
</comment>
<dbReference type="InterPro" id="IPR026755">
    <property type="entry name" value="Fam221a/b"/>
</dbReference>
<proteinExistence type="inferred from homology"/>
<evidence type="ECO:0000256" key="1">
    <source>
        <dbReference type="ARBA" id="ARBA00011026"/>
    </source>
</evidence>
<evidence type="ECO:0000313" key="2">
    <source>
        <dbReference type="EMBL" id="KAL0487821.1"/>
    </source>
</evidence>
<evidence type="ECO:0000313" key="3">
    <source>
        <dbReference type="Proteomes" id="UP001431209"/>
    </source>
</evidence>
<dbReference type="AlphaFoldDB" id="A0AAW2ZGF7"/>
<dbReference type="Proteomes" id="UP001431209">
    <property type="component" value="Unassembled WGS sequence"/>
</dbReference>
<dbReference type="PANTHER" id="PTHR31214">
    <property type="entry name" value="PROTEIN FAM221A-RELATED"/>
    <property type="match status" value="1"/>
</dbReference>
<dbReference type="PANTHER" id="PTHR31214:SF3">
    <property type="entry name" value="PROTEIN FAM221B"/>
    <property type="match status" value="1"/>
</dbReference>
<dbReference type="EMBL" id="JAOPGA020001376">
    <property type="protein sequence ID" value="KAL0487821.1"/>
    <property type="molecule type" value="Genomic_DNA"/>
</dbReference>
<gene>
    <name evidence="2" type="ORF">AKO1_000044</name>
</gene>
<keyword evidence="3" id="KW-1185">Reference proteome</keyword>
<reference evidence="2 3" key="1">
    <citation type="submission" date="2024-03" db="EMBL/GenBank/DDBJ databases">
        <title>The Acrasis kona genome and developmental transcriptomes reveal deep origins of eukaryotic multicellular pathways.</title>
        <authorList>
            <person name="Sheikh S."/>
            <person name="Fu C.-J."/>
            <person name="Brown M.W."/>
            <person name="Baldauf S.L."/>
        </authorList>
    </citation>
    <scope>NUCLEOTIDE SEQUENCE [LARGE SCALE GENOMIC DNA]</scope>
    <source>
        <strain evidence="2 3">ATCC MYA-3509</strain>
    </source>
</reference>
<sequence length="134" mass="15136">MSQRQGMVVRDEDENVQMFYKALELNGPSPGSLIVLNREKEAAEFSIATGLYGSFRTRKTNKFGSRDCARIGPSSLCFCGHHLTSHDLKNINVKCKACSCSKFEFIPSRPEEIGEHWLPLRDNCTCQDQNTLTF</sequence>
<comment type="caution">
    <text evidence="2">The sequence shown here is derived from an EMBL/GenBank/DDBJ whole genome shotgun (WGS) entry which is preliminary data.</text>
</comment>
<dbReference type="Pfam" id="PF14753">
    <property type="entry name" value="FAM221"/>
    <property type="match status" value="1"/>
</dbReference>
<accession>A0AAW2ZGF7</accession>
<name>A0AAW2ZGF7_9EUKA</name>
<organism evidence="2 3">
    <name type="scientific">Acrasis kona</name>
    <dbReference type="NCBI Taxonomy" id="1008807"/>
    <lineage>
        <taxon>Eukaryota</taxon>
        <taxon>Discoba</taxon>
        <taxon>Heterolobosea</taxon>
        <taxon>Tetramitia</taxon>
        <taxon>Eutetramitia</taxon>
        <taxon>Acrasidae</taxon>
        <taxon>Acrasis</taxon>
    </lineage>
</organism>